<dbReference type="Gene3D" id="3.30.300.20">
    <property type="match status" value="1"/>
</dbReference>
<sequence length="130" mass="14130">MKLKLKTFGPVYVFHDGTEKMTFAFADPAQKTEYPPFNTPVDTMIASLGSCIVKSMAWSAAQHKAELHDFHVVVTAVKAADLPSRVGKISLEIVGKFVDDEALAPEIIKQAKSVCTVSNSLNCEVEITTS</sequence>
<name>A0ABS9E8W7_9HYPH</name>
<proteinExistence type="predicted"/>
<organism evidence="1 2">
    <name type="scientific">Maritalea mediterranea</name>
    <dbReference type="NCBI Taxonomy" id="2909667"/>
    <lineage>
        <taxon>Bacteria</taxon>
        <taxon>Pseudomonadati</taxon>
        <taxon>Pseudomonadota</taxon>
        <taxon>Alphaproteobacteria</taxon>
        <taxon>Hyphomicrobiales</taxon>
        <taxon>Devosiaceae</taxon>
        <taxon>Maritalea</taxon>
    </lineage>
</organism>
<evidence type="ECO:0000313" key="1">
    <source>
        <dbReference type="EMBL" id="MCF4099325.1"/>
    </source>
</evidence>
<reference evidence="1 2" key="1">
    <citation type="submission" date="2022-01" db="EMBL/GenBank/DDBJ databases">
        <title>Maritalea mediterranea sp. nov., isolated from marine plastic residues from the Malva-rosa beach (Valencia, Spain).</title>
        <authorList>
            <person name="Vidal-Verdu A."/>
            <person name="Molina-Menor E."/>
            <person name="Pascual J."/>
            <person name="Pereto J."/>
            <person name="Porcar M."/>
        </authorList>
    </citation>
    <scope>NUCLEOTIDE SEQUENCE [LARGE SCALE GENOMIC DNA]</scope>
    <source>
        <strain evidence="1 2">P4.10X</strain>
    </source>
</reference>
<protein>
    <submittedName>
        <fullName evidence="1">OsmC family protein</fullName>
    </submittedName>
</protein>
<accession>A0ABS9E8W7</accession>
<dbReference type="Pfam" id="PF02566">
    <property type="entry name" value="OsmC"/>
    <property type="match status" value="1"/>
</dbReference>
<keyword evidence="2" id="KW-1185">Reference proteome</keyword>
<evidence type="ECO:0000313" key="2">
    <source>
        <dbReference type="Proteomes" id="UP001201217"/>
    </source>
</evidence>
<dbReference type="EMBL" id="JAKGTI010000002">
    <property type="protein sequence ID" value="MCF4099325.1"/>
    <property type="molecule type" value="Genomic_DNA"/>
</dbReference>
<dbReference type="InterPro" id="IPR036102">
    <property type="entry name" value="OsmC/Ohrsf"/>
</dbReference>
<dbReference type="InterPro" id="IPR003718">
    <property type="entry name" value="OsmC/Ohr_fam"/>
</dbReference>
<dbReference type="SUPFAM" id="SSF82784">
    <property type="entry name" value="OsmC-like"/>
    <property type="match status" value="1"/>
</dbReference>
<dbReference type="RefSeq" id="WP_236114952.1">
    <property type="nucleotide sequence ID" value="NZ_JAKGTI010000002.1"/>
</dbReference>
<dbReference type="InterPro" id="IPR015946">
    <property type="entry name" value="KH_dom-like_a/b"/>
</dbReference>
<comment type="caution">
    <text evidence="1">The sequence shown here is derived from an EMBL/GenBank/DDBJ whole genome shotgun (WGS) entry which is preliminary data.</text>
</comment>
<dbReference type="Proteomes" id="UP001201217">
    <property type="component" value="Unassembled WGS sequence"/>
</dbReference>
<gene>
    <name evidence="1" type="ORF">L1I42_12555</name>
</gene>